<comment type="caution">
    <text evidence="3">The sequence shown here is derived from an EMBL/GenBank/DDBJ whole genome shotgun (WGS) entry which is preliminary data.</text>
</comment>
<evidence type="ECO:0000256" key="1">
    <source>
        <dbReference type="SAM" id="SignalP"/>
    </source>
</evidence>
<dbReference type="RefSeq" id="WP_183201244.1">
    <property type="nucleotide sequence ID" value="NZ_JACIEK010000011.1"/>
</dbReference>
<feature type="signal peptide" evidence="1">
    <location>
        <begin position="1"/>
        <end position="26"/>
    </location>
</feature>
<evidence type="ECO:0000313" key="4">
    <source>
        <dbReference type="Proteomes" id="UP000542776"/>
    </source>
</evidence>
<evidence type="ECO:0000313" key="3">
    <source>
        <dbReference type="EMBL" id="MBB3999732.1"/>
    </source>
</evidence>
<feature type="domain" description="Lysozyme inhibitor LprI-like N-terminal" evidence="2">
    <location>
        <begin position="74"/>
        <end position="174"/>
    </location>
</feature>
<protein>
    <submittedName>
        <fullName evidence="3">Uncharacterized protein YecT (DUF1311 family)</fullName>
    </submittedName>
</protein>
<keyword evidence="4" id="KW-1185">Reference proteome</keyword>
<organism evidence="3 4">
    <name type="scientific">Aureimonas pseudogalii</name>
    <dbReference type="NCBI Taxonomy" id="1744844"/>
    <lineage>
        <taxon>Bacteria</taxon>
        <taxon>Pseudomonadati</taxon>
        <taxon>Pseudomonadota</taxon>
        <taxon>Alphaproteobacteria</taxon>
        <taxon>Hyphomicrobiales</taxon>
        <taxon>Aurantimonadaceae</taxon>
        <taxon>Aureimonas</taxon>
    </lineage>
</organism>
<name>A0A7W6MLF0_9HYPH</name>
<evidence type="ECO:0000259" key="2">
    <source>
        <dbReference type="Pfam" id="PF07007"/>
    </source>
</evidence>
<proteinExistence type="predicted"/>
<sequence>MITTSVLRSVSSFVLALLWSASAAFAEPVAEFGVLQPQDVETIQGCLTQAAATSPATAPGGCIGTVATLCLTTSADKPAELVIADCNGREAAAWDRILNETYAKAVIVAKRRDETFAASLIAPAAFQTLRDAQRAWILFRDAECGRIFALFEATEGRLVFSSECSLRLTAERAIVL</sequence>
<dbReference type="AlphaFoldDB" id="A0A7W6MLF0"/>
<dbReference type="Pfam" id="PF07007">
    <property type="entry name" value="LprI"/>
    <property type="match status" value="1"/>
</dbReference>
<reference evidence="3 4" key="1">
    <citation type="submission" date="2020-08" db="EMBL/GenBank/DDBJ databases">
        <title>Genomic Encyclopedia of Type Strains, Phase IV (KMG-IV): sequencing the most valuable type-strain genomes for metagenomic binning, comparative biology and taxonomic classification.</title>
        <authorList>
            <person name="Goeker M."/>
        </authorList>
    </citation>
    <scope>NUCLEOTIDE SEQUENCE [LARGE SCALE GENOMIC DNA]</scope>
    <source>
        <strain evidence="3 4">DSM 102238</strain>
    </source>
</reference>
<feature type="chain" id="PRO_5031456403" evidence="1">
    <location>
        <begin position="27"/>
        <end position="176"/>
    </location>
</feature>
<dbReference type="Gene3D" id="1.20.1270.180">
    <property type="match status" value="1"/>
</dbReference>
<gene>
    <name evidence="3" type="ORF">GGR04_003602</name>
</gene>
<dbReference type="EMBL" id="JACIEK010000011">
    <property type="protein sequence ID" value="MBB3999732.1"/>
    <property type="molecule type" value="Genomic_DNA"/>
</dbReference>
<accession>A0A7W6MLF0</accession>
<dbReference type="Proteomes" id="UP000542776">
    <property type="component" value="Unassembled WGS sequence"/>
</dbReference>
<keyword evidence="1" id="KW-0732">Signal</keyword>
<dbReference type="InterPro" id="IPR009739">
    <property type="entry name" value="LprI-like_N"/>
</dbReference>